<accession>A0AAD4G670</accession>
<evidence type="ECO:0000313" key="1">
    <source>
        <dbReference type="EMBL" id="KAF8415395.1"/>
    </source>
</evidence>
<keyword evidence="2" id="KW-1185">Reference proteome</keyword>
<protein>
    <submittedName>
        <fullName evidence="1">Uncharacterized protein</fullName>
    </submittedName>
</protein>
<evidence type="ECO:0000313" key="2">
    <source>
        <dbReference type="Proteomes" id="UP001194468"/>
    </source>
</evidence>
<dbReference type="Proteomes" id="UP001194468">
    <property type="component" value="Unassembled WGS sequence"/>
</dbReference>
<reference evidence="1" key="2">
    <citation type="journal article" date="2020" name="Nat. Commun.">
        <title>Large-scale genome sequencing of mycorrhizal fungi provides insights into the early evolution of symbiotic traits.</title>
        <authorList>
            <person name="Miyauchi S."/>
            <person name="Kiss E."/>
            <person name="Kuo A."/>
            <person name="Drula E."/>
            <person name="Kohler A."/>
            <person name="Sanchez-Garcia M."/>
            <person name="Morin E."/>
            <person name="Andreopoulos B."/>
            <person name="Barry K.W."/>
            <person name="Bonito G."/>
            <person name="Buee M."/>
            <person name="Carver A."/>
            <person name="Chen C."/>
            <person name="Cichocki N."/>
            <person name="Clum A."/>
            <person name="Culley D."/>
            <person name="Crous P.W."/>
            <person name="Fauchery L."/>
            <person name="Girlanda M."/>
            <person name="Hayes R.D."/>
            <person name="Keri Z."/>
            <person name="LaButti K."/>
            <person name="Lipzen A."/>
            <person name="Lombard V."/>
            <person name="Magnuson J."/>
            <person name="Maillard F."/>
            <person name="Murat C."/>
            <person name="Nolan M."/>
            <person name="Ohm R.A."/>
            <person name="Pangilinan J."/>
            <person name="Pereira M.F."/>
            <person name="Perotto S."/>
            <person name="Peter M."/>
            <person name="Pfister S."/>
            <person name="Riley R."/>
            <person name="Sitrit Y."/>
            <person name="Stielow J.B."/>
            <person name="Szollosi G."/>
            <person name="Zifcakova L."/>
            <person name="Stursova M."/>
            <person name="Spatafora J.W."/>
            <person name="Tedersoo L."/>
            <person name="Vaario L.M."/>
            <person name="Yamada A."/>
            <person name="Yan M."/>
            <person name="Wang P."/>
            <person name="Xu J."/>
            <person name="Bruns T."/>
            <person name="Baldrian P."/>
            <person name="Vilgalys R."/>
            <person name="Dunand C."/>
            <person name="Henrissat B."/>
            <person name="Grigoriev I.V."/>
            <person name="Hibbett D."/>
            <person name="Nagy L.G."/>
            <person name="Martin F.M."/>
        </authorList>
    </citation>
    <scope>NUCLEOTIDE SEQUENCE</scope>
    <source>
        <strain evidence="1">BED1</strain>
    </source>
</reference>
<name>A0AAD4G670_BOLED</name>
<gene>
    <name evidence="1" type="ORF">L210DRAFT_3586598</name>
</gene>
<dbReference type="EMBL" id="WHUW01000334">
    <property type="protein sequence ID" value="KAF8415395.1"/>
    <property type="molecule type" value="Genomic_DNA"/>
</dbReference>
<organism evidence="1 2">
    <name type="scientific">Boletus edulis BED1</name>
    <dbReference type="NCBI Taxonomy" id="1328754"/>
    <lineage>
        <taxon>Eukaryota</taxon>
        <taxon>Fungi</taxon>
        <taxon>Dikarya</taxon>
        <taxon>Basidiomycota</taxon>
        <taxon>Agaricomycotina</taxon>
        <taxon>Agaricomycetes</taxon>
        <taxon>Agaricomycetidae</taxon>
        <taxon>Boletales</taxon>
        <taxon>Boletineae</taxon>
        <taxon>Boletaceae</taxon>
        <taxon>Boletoideae</taxon>
        <taxon>Boletus</taxon>
    </lineage>
</organism>
<proteinExistence type="predicted"/>
<comment type="caution">
    <text evidence="1">The sequence shown here is derived from an EMBL/GenBank/DDBJ whole genome shotgun (WGS) entry which is preliminary data.</text>
</comment>
<sequence length="90" mass="10424">MPLFFSQYRRGCAHIASQQLVILILIAQASDVAQFTTPSLEYHCDPHSSLVAVKSIAVFRTPHVFRYTDHLGTSRSKQLSIPRWRHYRRI</sequence>
<reference evidence="1" key="1">
    <citation type="submission" date="2019-10" db="EMBL/GenBank/DDBJ databases">
        <authorList>
            <consortium name="DOE Joint Genome Institute"/>
            <person name="Kuo A."/>
            <person name="Miyauchi S."/>
            <person name="Kiss E."/>
            <person name="Drula E."/>
            <person name="Kohler A."/>
            <person name="Sanchez-Garcia M."/>
            <person name="Andreopoulos B."/>
            <person name="Barry K.W."/>
            <person name="Bonito G."/>
            <person name="Buee M."/>
            <person name="Carver A."/>
            <person name="Chen C."/>
            <person name="Cichocki N."/>
            <person name="Clum A."/>
            <person name="Culley D."/>
            <person name="Crous P.W."/>
            <person name="Fauchery L."/>
            <person name="Girlanda M."/>
            <person name="Hayes R."/>
            <person name="Keri Z."/>
            <person name="LaButti K."/>
            <person name="Lipzen A."/>
            <person name="Lombard V."/>
            <person name="Magnuson J."/>
            <person name="Maillard F."/>
            <person name="Morin E."/>
            <person name="Murat C."/>
            <person name="Nolan M."/>
            <person name="Ohm R."/>
            <person name="Pangilinan J."/>
            <person name="Pereira M."/>
            <person name="Perotto S."/>
            <person name="Peter M."/>
            <person name="Riley R."/>
            <person name="Sitrit Y."/>
            <person name="Stielow B."/>
            <person name="Szollosi G."/>
            <person name="Zifcakova L."/>
            <person name="Stursova M."/>
            <person name="Spatafora J.W."/>
            <person name="Tedersoo L."/>
            <person name="Vaario L.-M."/>
            <person name="Yamada A."/>
            <person name="Yan M."/>
            <person name="Wang P."/>
            <person name="Xu J."/>
            <person name="Bruns T."/>
            <person name="Baldrian P."/>
            <person name="Vilgalys R."/>
            <person name="Henrissat B."/>
            <person name="Grigoriev I.V."/>
            <person name="Hibbett D."/>
            <person name="Nagy L.G."/>
            <person name="Martin F.M."/>
        </authorList>
    </citation>
    <scope>NUCLEOTIDE SEQUENCE</scope>
    <source>
        <strain evidence="1">BED1</strain>
    </source>
</reference>
<dbReference type="AlphaFoldDB" id="A0AAD4G670"/>